<gene>
    <name evidence="3" type="ORF">HMPREF9450_01131</name>
</gene>
<sequence>MNTVHPYIFTHVTNLPRRTLLLLCSALLLSGCGRNGSDDTMPMQCRVESAPDLQSLATGFMNPAPENRAWVYWFVMDGNLSREGIKADLEAMQRAGIGGVIFLEVNVGVPRGPVDFMSDEWIALFKYATEECERLGIQLTLISGPGWTGSGGPWVKPEDAMHFIVADTISVTGGGHVSVQLPRPQPRKPYFGIENLTPEMRRQRAAYYEDLFVLAYPKPVAADSSTRIDNIEEKAIYLRHPYSSAPKTNPFLPMPVNLPDAPQGTVLATDQCVDVTSLLDPDGRLEWDAPAGQWVIYRFGRTLTGANTRPAPLPGVGFECSKMDTTALNHHLDHFVGRLMAAVGHKPHDRPAGWNMLHIDSWEMGTQNWTDHFKEIFKARRGYDLTPYLPTLSGQIVESREVSERFLWDFRLTSQELVLENHARHLRDYAHRYGFGLSIEPYDMSPNNDIALGGIADVPMGETWEVDDVFNTAFSCIEAVSAARINNRPIVGAEAFTSSHFDKGKFWKLHPGNMKNQTDWSFCIGINRLVFHRYAHQPWTDKWPGMTMSAYGLTYERTQTWWELSQSWHTYLARCQYLLRQGQGVADILFLTPEGAPHAFTPPVSAMEGSDRLPDKKGYNFDGCDPGTLLDKAFVRDGKICFPGGMQYSILALPTSGRMTPELLAKVDKLIHDGATVIGFAPEKSPSLTDYPACDKKLAELAGRMWGDGKTAAAKRTIGKGTLFTCTAADTAGMALDSRGYRTPYVKYETIATALAAQGVRPDFESDVPLRYIHRTSNGMEIYMVSNPSNQAVNATCTFRATDTGCSLWDAVQGRIAPVSAETTADGRSRITLPLEACGSVFVVFSPVPPADIVNTTTLWPKLETALEVKGPWQVHFQEGRGAPAEATFPTLTDWSRHADPGIRYFSGIADYTTSFDLPESELSTHRNWYIDLGRTEVIARIELNGKPVTELWKTPFACDITPYLQAGQNTLKVSVANEWPNRLIGDDALPQEKRVTFTTYNPYKKGTPLLPSGLLGPVRVAWAE</sequence>
<dbReference type="PATRIC" id="fig|742725.3.peg.1196"/>
<protein>
    <recommendedName>
        <fullName evidence="5">Glycosyl hydrolases family 2 sugar binding domain-containing protein</fullName>
    </recommendedName>
</protein>
<dbReference type="STRING" id="742725.HMPREF9450_01131"/>
<proteinExistence type="predicted"/>
<evidence type="ECO:0000313" key="4">
    <source>
        <dbReference type="Proteomes" id="UP000006008"/>
    </source>
</evidence>
<comment type="caution">
    <text evidence="3">The sequence shown here is derived from an EMBL/GenBank/DDBJ whole genome shotgun (WGS) entry which is preliminary data.</text>
</comment>
<dbReference type="PANTHER" id="PTHR43817">
    <property type="entry name" value="GLYCOSYL HYDROLASE"/>
    <property type="match status" value="1"/>
</dbReference>
<dbReference type="EMBL" id="ADLD01000011">
    <property type="protein sequence ID" value="EHB92266.1"/>
    <property type="molecule type" value="Genomic_DNA"/>
</dbReference>
<evidence type="ECO:0008006" key="5">
    <source>
        <dbReference type="Google" id="ProtNLM"/>
    </source>
</evidence>
<dbReference type="Pfam" id="PF17132">
    <property type="entry name" value="Glyco_hydro_106"/>
    <property type="match status" value="1"/>
</dbReference>
<dbReference type="GO" id="GO:0016787">
    <property type="term" value="F:hydrolase activity"/>
    <property type="evidence" value="ECO:0007669"/>
    <property type="project" value="UniProtKB-KW"/>
</dbReference>
<evidence type="ECO:0000313" key="3">
    <source>
        <dbReference type="EMBL" id="EHB92266.1"/>
    </source>
</evidence>
<reference evidence="3 4" key="1">
    <citation type="submission" date="2011-08" db="EMBL/GenBank/DDBJ databases">
        <title>The Genome Sequence of Alistipes indistinctus YIT 12060.</title>
        <authorList>
            <consortium name="The Broad Institute Genome Sequencing Platform"/>
            <person name="Earl A."/>
            <person name="Ward D."/>
            <person name="Feldgarden M."/>
            <person name="Gevers D."/>
            <person name="Morotomi M."/>
            <person name="Young S.K."/>
            <person name="Zeng Q."/>
            <person name="Gargeya S."/>
            <person name="Fitzgerald M."/>
            <person name="Haas B."/>
            <person name="Abouelleil A."/>
            <person name="Alvarado L."/>
            <person name="Arachchi H.M."/>
            <person name="Berlin A."/>
            <person name="Brown A."/>
            <person name="Chapman S.B."/>
            <person name="Chen Z."/>
            <person name="Dunbar C."/>
            <person name="Freedman E."/>
            <person name="Gearin G."/>
            <person name="Gellesch M."/>
            <person name="Goldberg J."/>
            <person name="Griggs A."/>
            <person name="Gujja S."/>
            <person name="Heiman D."/>
            <person name="Howarth C."/>
            <person name="Larson L."/>
            <person name="Lui A."/>
            <person name="MacDonald P.J.P."/>
            <person name="Montmayeur A."/>
            <person name="Murphy C."/>
            <person name="Neiman D."/>
            <person name="Pearson M."/>
            <person name="Priest M."/>
            <person name="Roberts A."/>
            <person name="Saif S."/>
            <person name="Shea T."/>
            <person name="Shenoy N."/>
            <person name="Sisk P."/>
            <person name="Stolte C."/>
            <person name="Sykes S."/>
            <person name="Wortman J."/>
            <person name="Nusbaum C."/>
            <person name="Birren B."/>
        </authorList>
    </citation>
    <scope>NUCLEOTIDE SEQUENCE [LARGE SCALE GENOMIC DNA]</scope>
    <source>
        <strain evidence="3 4">YIT 12060</strain>
    </source>
</reference>
<accession>G5H871</accession>
<evidence type="ECO:0000256" key="2">
    <source>
        <dbReference type="ARBA" id="ARBA00022801"/>
    </source>
</evidence>
<keyword evidence="1" id="KW-0732">Signal</keyword>
<dbReference type="eggNOG" id="COG3250">
    <property type="taxonomic scope" value="Bacteria"/>
</dbReference>
<dbReference type="InterPro" id="IPR008979">
    <property type="entry name" value="Galactose-bd-like_sf"/>
</dbReference>
<keyword evidence="4" id="KW-1185">Reference proteome</keyword>
<evidence type="ECO:0000256" key="1">
    <source>
        <dbReference type="ARBA" id="ARBA00022729"/>
    </source>
</evidence>
<dbReference type="PANTHER" id="PTHR43817:SF1">
    <property type="entry name" value="HYDROLASE, FAMILY 43, PUTATIVE (AFU_ORTHOLOGUE AFUA_3G01660)-RELATED"/>
    <property type="match status" value="1"/>
</dbReference>
<dbReference type="SUPFAM" id="SSF49785">
    <property type="entry name" value="Galactose-binding domain-like"/>
    <property type="match status" value="1"/>
</dbReference>
<dbReference type="HOGENOM" id="CLU_003772_2_1_10"/>
<organism evidence="3 4">
    <name type="scientific">Alistipes indistinctus YIT 12060</name>
    <dbReference type="NCBI Taxonomy" id="742725"/>
    <lineage>
        <taxon>Bacteria</taxon>
        <taxon>Pseudomonadati</taxon>
        <taxon>Bacteroidota</taxon>
        <taxon>Bacteroidia</taxon>
        <taxon>Bacteroidales</taxon>
        <taxon>Rikenellaceae</taxon>
        <taxon>Alistipes</taxon>
    </lineage>
</organism>
<keyword evidence="2" id="KW-0378">Hydrolase</keyword>
<dbReference type="AlphaFoldDB" id="G5H871"/>
<name>G5H871_9BACT</name>
<dbReference type="Gene3D" id="2.60.120.260">
    <property type="entry name" value="Galactose-binding domain-like"/>
    <property type="match status" value="1"/>
</dbReference>
<dbReference type="Proteomes" id="UP000006008">
    <property type="component" value="Unassembled WGS sequence"/>
</dbReference>
<dbReference type="NCBIfam" id="NF045579">
    <property type="entry name" value="rhamnoside_JR"/>
    <property type="match status" value="1"/>
</dbReference>